<keyword evidence="1" id="KW-0732">Signal</keyword>
<accession>A0A9X3DHJ5</accession>
<feature type="domain" description="Carboxylesterase type B" evidence="2">
    <location>
        <begin position="36"/>
        <end position="537"/>
    </location>
</feature>
<dbReference type="AlphaFoldDB" id="A0A9X3DHJ5"/>
<evidence type="ECO:0000313" key="4">
    <source>
        <dbReference type="Proteomes" id="UP001142592"/>
    </source>
</evidence>
<protein>
    <submittedName>
        <fullName evidence="3">Carboxylesterase family protein</fullName>
    </submittedName>
</protein>
<dbReference type="InterPro" id="IPR029058">
    <property type="entry name" value="AB_hydrolase_fold"/>
</dbReference>
<dbReference type="InterPro" id="IPR002018">
    <property type="entry name" value="CarbesteraseB"/>
</dbReference>
<dbReference type="InterPro" id="IPR050309">
    <property type="entry name" value="Type-B_Carboxylest/Lipase"/>
</dbReference>
<proteinExistence type="predicted"/>
<dbReference type="PANTHER" id="PTHR11559">
    <property type="entry name" value="CARBOXYLESTERASE"/>
    <property type="match status" value="1"/>
</dbReference>
<dbReference type="Pfam" id="PF00135">
    <property type="entry name" value="COesterase"/>
    <property type="match status" value="1"/>
</dbReference>
<keyword evidence="4" id="KW-1185">Reference proteome</keyword>
<evidence type="ECO:0000313" key="3">
    <source>
        <dbReference type="EMBL" id="MCX3267320.1"/>
    </source>
</evidence>
<evidence type="ECO:0000259" key="2">
    <source>
        <dbReference type="Pfam" id="PF00135"/>
    </source>
</evidence>
<gene>
    <name evidence="3" type="ORF">OQZ29_21335</name>
</gene>
<feature type="signal peptide" evidence="1">
    <location>
        <begin position="1"/>
        <end position="30"/>
    </location>
</feature>
<feature type="chain" id="PRO_5040772627" evidence="1">
    <location>
        <begin position="31"/>
        <end position="551"/>
    </location>
</feature>
<dbReference type="RefSeq" id="WP_266271075.1">
    <property type="nucleotide sequence ID" value="NZ_JAPJUH010000007.1"/>
</dbReference>
<name>A0A9X3DHJ5_9SPHI</name>
<evidence type="ECO:0000256" key="1">
    <source>
        <dbReference type="SAM" id="SignalP"/>
    </source>
</evidence>
<reference evidence="3" key="1">
    <citation type="submission" date="2022-11" db="EMBL/GenBank/DDBJ databases">
        <authorList>
            <person name="Graham C."/>
            <person name="Newman J.D."/>
        </authorList>
    </citation>
    <scope>NUCLEOTIDE SEQUENCE</scope>
    <source>
        <strain evidence="3">DSM 19486</strain>
    </source>
</reference>
<dbReference type="EMBL" id="JAPJUH010000007">
    <property type="protein sequence ID" value="MCX3267320.1"/>
    <property type="molecule type" value="Genomic_DNA"/>
</dbReference>
<comment type="caution">
    <text evidence="3">The sequence shown here is derived from an EMBL/GenBank/DDBJ whole genome shotgun (WGS) entry which is preliminary data.</text>
</comment>
<sequence length="551" mass="61521">MKIPRKKKFILKFRVALQTLFLLSSFSLFAQSARVQVSVNEGLLEGRMKDGVYIFKGIPYAKPPVGNLRWRAPEPVAKWSGVRKAIDFSARPVQKSGILYEFRSEEMSEDCLYLNVWSTAKANDQPQPVYMFIHGGSFIHGDGSQPAYDGASMAKQGIVYVSINYRLGVFGFLAHPDLGKENKWGASGNYGLLDQVAAIKWVRDNIAAFGGDPDRIIIGGESVGAQSVSAHMASPLSKGLFAAAIAQSSSLLDSRRLIKSKKASEKMGIDFAALTKSTSIAAMRQIDEKRLLKIASKGDPRRFKPTVDGYFLNQFPIDVFQAGNQAKVPLLVGWNADEVPALAFYRLRRINPENFRERVNKIYGEDAQELLKYYPVKTKAEAKIAGSKLGSDWLINYGTWQLAELHAKSKAPVYRYLFDQPHPGLTSKTINDGNFFQVILKKLINKAITGSAFHAAEIEYALGNLEVQGNYAWKPGDYLVSKQMQSYFVNFIRTGNPNGESQNQTDLVNWPQLRSTQTNRFLRIGLPSKVETEADTTKNRYLLLQKISFGE</sequence>
<organism evidence="3 4">
    <name type="scientific">Pedobacter agri</name>
    <dbReference type="NCBI Taxonomy" id="454586"/>
    <lineage>
        <taxon>Bacteria</taxon>
        <taxon>Pseudomonadati</taxon>
        <taxon>Bacteroidota</taxon>
        <taxon>Sphingobacteriia</taxon>
        <taxon>Sphingobacteriales</taxon>
        <taxon>Sphingobacteriaceae</taxon>
        <taxon>Pedobacter</taxon>
    </lineage>
</organism>
<dbReference type="Proteomes" id="UP001142592">
    <property type="component" value="Unassembled WGS sequence"/>
</dbReference>
<dbReference type="SUPFAM" id="SSF53474">
    <property type="entry name" value="alpha/beta-Hydrolases"/>
    <property type="match status" value="1"/>
</dbReference>
<dbReference type="Gene3D" id="3.40.50.1820">
    <property type="entry name" value="alpha/beta hydrolase"/>
    <property type="match status" value="1"/>
</dbReference>